<evidence type="ECO:0000313" key="3">
    <source>
        <dbReference type="Proteomes" id="UP000032900"/>
    </source>
</evidence>
<evidence type="ECO:0000259" key="1">
    <source>
        <dbReference type="PROSITE" id="PS51186"/>
    </source>
</evidence>
<feature type="domain" description="N-acetyltransferase" evidence="1">
    <location>
        <begin position="8"/>
        <end position="177"/>
    </location>
</feature>
<keyword evidence="3" id="KW-1185">Reference proteome</keyword>
<dbReference type="STRING" id="1236989.JCM15548_14835"/>
<reference evidence="2 3" key="1">
    <citation type="journal article" date="2015" name="Microbes Environ.">
        <title>Distribution and evolution of nitrogen fixation genes in the phylum bacteroidetes.</title>
        <authorList>
            <person name="Inoue J."/>
            <person name="Oshima K."/>
            <person name="Suda W."/>
            <person name="Sakamoto M."/>
            <person name="Iino T."/>
            <person name="Noda S."/>
            <person name="Hongoh Y."/>
            <person name="Hattori M."/>
            <person name="Ohkuma M."/>
        </authorList>
    </citation>
    <scope>NUCLEOTIDE SEQUENCE [LARGE SCALE GENOMIC DNA]</scope>
    <source>
        <strain evidence="2">JCM 15548</strain>
    </source>
</reference>
<accession>A0A0E9LRP3</accession>
<proteinExistence type="predicted"/>
<dbReference type="OrthoDB" id="9795206at2"/>
<dbReference type="AlphaFoldDB" id="A0A0E9LRP3"/>
<dbReference type="PROSITE" id="PS51186">
    <property type="entry name" value="GNAT"/>
    <property type="match status" value="1"/>
</dbReference>
<dbReference type="Gene3D" id="3.40.630.30">
    <property type="match status" value="1"/>
</dbReference>
<name>A0A0E9LRP3_9BACT</name>
<dbReference type="GO" id="GO:0016747">
    <property type="term" value="F:acyltransferase activity, transferring groups other than amino-acyl groups"/>
    <property type="evidence" value="ECO:0007669"/>
    <property type="project" value="InterPro"/>
</dbReference>
<protein>
    <submittedName>
        <fullName evidence="2">Aminoglycoside 6'-N-acetyltransferase</fullName>
    </submittedName>
</protein>
<dbReference type="InterPro" id="IPR016181">
    <property type="entry name" value="Acyl_CoA_acyltransferase"/>
</dbReference>
<dbReference type="EMBL" id="BAZW01000192">
    <property type="protein sequence ID" value="GAO27948.1"/>
    <property type="molecule type" value="Genomic_DNA"/>
</dbReference>
<sequence>MTINKSEIVLKPFQSEDIPLFEKWLDKEYIYKRLCPDGEEQRKAWLDEIINKDGKYDFLTHFIVYHNNRKIGYCLLADCFFLKNIEEKGHDFEGLYGDVAEKNHTYEIGYLIGEEEYLNKGISKIVIHKLEEIVTALRGKEISADPSEENIFSVKALLSNGFKKKADGDYRKEIKQN</sequence>
<gene>
    <name evidence="2" type="ORF">JCM15548_14835</name>
</gene>
<comment type="caution">
    <text evidence="2">The sequence shown here is derived from an EMBL/GenBank/DDBJ whole genome shotgun (WGS) entry which is preliminary data.</text>
</comment>
<keyword evidence="2" id="KW-0808">Transferase</keyword>
<organism evidence="2 3">
    <name type="scientific">Geofilum rubicundum JCM 15548</name>
    <dbReference type="NCBI Taxonomy" id="1236989"/>
    <lineage>
        <taxon>Bacteria</taxon>
        <taxon>Pseudomonadati</taxon>
        <taxon>Bacteroidota</taxon>
        <taxon>Bacteroidia</taxon>
        <taxon>Marinilabiliales</taxon>
        <taxon>Marinilabiliaceae</taxon>
        <taxon>Geofilum</taxon>
    </lineage>
</organism>
<dbReference type="InterPro" id="IPR000182">
    <property type="entry name" value="GNAT_dom"/>
</dbReference>
<dbReference type="RefSeq" id="WP_062129153.1">
    <property type="nucleotide sequence ID" value="NZ_BAZW01000192.1"/>
</dbReference>
<dbReference type="Proteomes" id="UP000032900">
    <property type="component" value="Unassembled WGS sequence"/>
</dbReference>
<evidence type="ECO:0000313" key="2">
    <source>
        <dbReference type="EMBL" id="GAO27948.1"/>
    </source>
</evidence>
<dbReference type="Pfam" id="PF13302">
    <property type="entry name" value="Acetyltransf_3"/>
    <property type="match status" value="1"/>
</dbReference>
<dbReference type="SUPFAM" id="SSF55729">
    <property type="entry name" value="Acyl-CoA N-acyltransferases (Nat)"/>
    <property type="match status" value="1"/>
</dbReference>